<keyword evidence="2" id="KW-1185">Reference proteome</keyword>
<sequence>MEGFCCCSPKVVRVFSAIVSSSLLLLTLTRTGEIVTNLHRFLLLSTGPTVDVHASRSEFVAADFSETPSKSPSTDKASSSIHSFTIEPTDEFLATTYFDPTSQGFVPLFCS</sequence>
<protein>
    <submittedName>
        <fullName evidence="1">Uncharacterized protein</fullName>
    </submittedName>
</protein>
<evidence type="ECO:0000313" key="1">
    <source>
        <dbReference type="EMBL" id="CAJ2644115.1"/>
    </source>
</evidence>
<accession>A0ACB0JJF5</accession>
<proteinExistence type="predicted"/>
<dbReference type="EMBL" id="CASHSV030000034">
    <property type="protein sequence ID" value="CAJ2644115.1"/>
    <property type="molecule type" value="Genomic_DNA"/>
</dbReference>
<gene>
    <name evidence="1" type="ORF">MILVUS5_LOCUS13218</name>
</gene>
<dbReference type="Proteomes" id="UP001177021">
    <property type="component" value="Unassembled WGS sequence"/>
</dbReference>
<organism evidence="1 2">
    <name type="scientific">Trifolium pratense</name>
    <name type="common">Red clover</name>
    <dbReference type="NCBI Taxonomy" id="57577"/>
    <lineage>
        <taxon>Eukaryota</taxon>
        <taxon>Viridiplantae</taxon>
        <taxon>Streptophyta</taxon>
        <taxon>Embryophyta</taxon>
        <taxon>Tracheophyta</taxon>
        <taxon>Spermatophyta</taxon>
        <taxon>Magnoliopsida</taxon>
        <taxon>eudicotyledons</taxon>
        <taxon>Gunneridae</taxon>
        <taxon>Pentapetalae</taxon>
        <taxon>rosids</taxon>
        <taxon>fabids</taxon>
        <taxon>Fabales</taxon>
        <taxon>Fabaceae</taxon>
        <taxon>Papilionoideae</taxon>
        <taxon>50 kb inversion clade</taxon>
        <taxon>NPAAA clade</taxon>
        <taxon>Hologalegina</taxon>
        <taxon>IRL clade</taxon>
        <taxon>Trifolieae</taxon>
        <taxon>Trifolium</taxon>
    </lineage>
</organism>
<name>A0ACB0JJF5_TRIPR</name>
<comment type="caution">
    <text evidence="1">The sequence shown here is derived from an EMBL/GenBank/DDBJ whole genome shotgun (WGS) entry which is preliminary data.</text>
</comment>
<evidence type="ECO:0000313" key="2">
    <source>
        <dbReference type="Proteomes" id="UP001177021"/>
    </source>
</evidence>
<reference evidence="1" key="1">
    <citation type="submission" date="2023-10" db="EMBL/GenBank/DDBJ databases">
        <authorList>
            <person name="Rodriguez Cubillos JULIANA M."/>
            <person name="De Vega J."/>
        </authorList>
    </citation>
    <scope>NUCLEOTIDE SEQUENCE</scope>
</reference>